<dbReference type="InterPro" id="IPR029058">
    <property type="entry name" value="AB_hydrolase_fold"/>
</dbReference>
<feature type="domain" description="AB hydrolase-1" evidence="1">
    <location>
        <begin position="68"/>
        <end position="311"/>
    </location>
</feature>
<name>A0A6N6MME0_9HYPH</name>
<dbReference type="RefSeq" id="WP_150965970.1">
    <property type="nucleotide sequence ID" value="NZ_VZZJ01000028.1"/>
</dbReference>
<comment type="caution">
    <text evidence="2">The sequence shown here is derived from an EMBL/GenBank/DDBJ whole genome shotgun (WGS) entry which is preliminary data.</text>
</comment>
<keyword evidence="2" id="KW-0378">Hydrolase</keyword>
<dbReference type="SUPFAM" id="SSF53474">
    <property type="entry name" value="alpha/beta-Hydrolases"/>
    <property type="match status" value="1"/>
</dbReference>
<dbReference type="PANTHER" id="PTHR43798">
    <property type="entry name" value="MONOACYLGLYCEROL LIPASE"/>
    <property type="match status" value="1"/>
</dbReference>
<dbReference type="GO" id="GO:0016020">
    <property type="term" value="C:membrane"/>
    <property type="evidence" value="ECO:0007669"/>
    <property type="project" value="TreeGrafter"/>
</dbReference>
<sequence>MVALNALAASIGILAALVGAVLGAGALATLVITLRVGAQHPPAGPFVAVAGGRLATIEAGPREGARATVVLLHGASANASDPMEGVGRTLAAQGFRVIAFDRPGFGWSDRLSGAQAAIPAVQGNAVAQALDHLGIGPAIVLGHSWAGSLALSLALDHPERVAGLVLVAPVARPFPPRGPVPWYVRLALQPPIAWVLSRTLAAPVGLRYLAGAARTVFAPQAVSPDYLARSRATLVLRPDTMLANVQDLVGLGPALDAQGPRYPTIRIPTVIVAGGADAVVRTDQQAAPLAAAIPGARLVVLPGIGHMVQYVAAEALAAEVARLADRLPGRVAEPALP</sequence>
<evidence type="ECO:0000259" key="1">
    <source>
        <dbReference type="Pfam" id="PF00561"/>
    </source>
</evidence>
<dbReference type="PANTHER" id="PTHR43798:SF33">
    <property type="entry name" value="HYDROLASE, PUTATIVE (AFU_ORTHOLOGUE AFUA_2G14860)-RELATED"/>
    <property type="match status" value="1"/>
</dbReference>
<dbReference type="Proteomes" id="UP000441523">
    <property type="component" value="Unassembled WGS sequence"/>
</dbReference>
<dbReference type="GO" id="GO:0016787">
    <property type="term" value="F:hydrolase activity"/>
    <property type="evidence" value="ECO:0007669"/>
    <property type="project" value="UniProtKB-KW"/>
</dbReference>
<evidence type="ECO:0000313" key="2">
    <source>
        <dbReference type="EMBL" id="KAB1070406.1"/>
    </source>
</evidence>
<dbReference type="InterPro" id="IPR050266">
    <property type="entry name" value="AB_hydrolase_sf"/>
</dbReference>
<dbReference type="PRINTS" id="PR00412">
    <property type="entry name" value="EPOXHYDRLASE"/>
</dbReference>
<accession>A0A6N6MME0</accession>
<dbReference type="EMBL" id="VZZJ01000028">
    <property type="protein sequence ID" value="KAB1070406.1"/>
    <property type="molecule type" value="Genomic_DNA"/>
</dbReference>
<dbReference type="Gene3D" id="3.40.50.1820">
    <property type="entry name" value="alpha/beta hydrolase"/>
    <property type="match status" value="1"/>
</dbReference>
<dbReference type="InterPro" id="IPR000073">
    <property type="entry name" value="AB_hydrolase_1"/>
</dbReference>
<dbReference type="PRINTS" id="PR00111">
    <property type="entry name" value="ABHYDROLASE"/>
</dbReference>
<keyword evidence="3" id="KW-1185">Reference proteome</keyword>
<evidence type="ECO:0000313" key="3">
    <source>
        <dbReference type="Proteomes" id="UP000441523"/>
    </source>
</evidence>
<protein>
    <submittedName>
        <fullName evidence="2">Alpha/beta hydrolase</fullName>
    </submittedName>
</protein>
<reference evidence="2 3" key="1">
    <citation type="submission" date="2019-09" db="EMBL/GenBank/DDBJ databases">
        <title>YIM 132548 draft genome.</title>
        <authorList>
            <person name="Jiang L."/>
        </authorList>
    </citation>
    <scope>NUCLEOTIDE SEQUENCE [LARGE SCALE GENOMIC DNA]</scope>
    <source>
        <strain evidence="2 3">YIM 132548</strain>
    </source>
</reference>
<dbReference type="Pfam" id="PF00561">
    <property type="entry name" value="Abhydrolase_1"/>
    <property type="match status" value="1"/>
</dbReference>
<gene>
    <name evidence="2" type="ORF">F6X51_22775</name>
</gene>
<proteinExistence type="predicted"/>
<dbReference type="InterPro" id="IPR000639">
    <property type="entry name" value="Epox_hydrolase-like"/>
</dbReference>
<organism evidence="2 3">
    <name type="scientific">Methylobacterium planeticum</name>
    <dbReference type="NCBI Taxonomy" id="2615211"/>
    <lineage>
        <taxon>Bacteria</taxon>
        <taxon>Pseudomonadati</taxon>
        <taxon>Pseudomonadota</taxon>
        <taxon>Alphaproteobacteria</taxon>
        <taxon>Hyphomicrobiales</taxon>
        <taxon>Methylobacteriaceae</taxon>
        <taxon>Methylobacterium</taxon>
    </lineage>
</organism>
<dbReference type="AlphaFoldDB" id="A0A6N6MME0"/>